<dbReference type="GO" id="GO:0006310">
    <property type="term" value="P:DNA recombination"/>
    <property type="evidence" value="ECO:0007669"/>
    <property type="project" value="InterPro"/>
</dbReference>
<feature type="region of interest" description="Disordered" evidence="1">
    <location>
        <begin position="86"/>
        <end position="153"/>
    </location>
</feature>
<evidence type="ECO:0000313" key="2">
    <source>
        <dbReference type="EMBL" id="RUM97284.1"/>
    </source>
</evidence>
<keyword evidence="3" id="KW-1185">Reference proteome</keyword>
<accession>A0A432V555</accession>
<dbReference type="InterPro" id="IPR013762">
    <property type="entry name" value="Integrase-like_cat_sf"/>
</dbReference>
<organism evidence="2 3">
    <name type="scientific">Borborobacter arsenicus</name>
    <dbReference type="NCBI Taxonomy" id="1851146"/>
    <lineage>
        <taxon>Bacteria</taxon>
        <taxon>Pseudomonadati</taxon>
        <taxon>Pseudomonadota</taxon>
        <taxon>Alphaproteobacteria</taxon>
        <taxon>Hyphomicrobiales</taxon>
        <taxon>Phyllobacteriaceae</taxon>
        <taxon>Borborobacter</taxon>
    </lineage>
</organism>
<dbReference type="RefSeq" id="WP_128625295.1">
    <property type="nucleotide sequence ID" value="NZ_ML133511.1"/>
</dbReference>
<dbReference type="OrthoDB" id="7437883at2"/>
<reference evidence="2 3" key="1">
    <citation type="submission" date="2018-11" db="EMBL/GenBank/DDBJ databases">
        <title>Pseudaminobacter arsenicus sp. nov., an arsenic-resistant bacterium isolated from arsenic-rich aquifers.</title>
        <authorList>
            <person name="Mu Y."/>
        </authorList>
    </citation>
    <scope>NUCLEOTIDE SEQUENCE [LARGE SCALE GENOMIC DNA]</scope>
    <source>
        <strain evidence="2 3">CB3</strain>
    </source>
</reference>
<comment type="caution">
    <text evidence="2">The sequence shown here is derived from an EMBL/GenBank/DDBJ whole genome shotgun (WGS) entry which is preliminary data.</text>
</comment>
<feature type="region of interest" description="Disordered" evidence="1">
    <location>
        <begin position="321"/>
        <end position="349"/>
    </location>
</feature>
<name>A0A432V555_9HYPH</name>
<dbReference type="EMBL" id="RKST01000013">
    <property type="protein sequence ID" value="RUM97284.1"/>
    <property type="molecule type" value="Genomic_DNA"/>
</dbReference>
<proteinExistence type="predicted"/>
<protein>
    <submittedName>
        <fullName evidence="2">Uncharacterized protein</fullName>
    </submittedName>
</protein>
<feature type="compositionally biased region" description="Basic and acidic residues" evidence="1">
    <location>
        <begin position="325"/>
        <end position="334"/>
    </location>
</feature>
<dbReference type="Proteomes" id="UP000281647">
    <property type="component" value="Unassembled WGS sequence"/>
</dbReference>
<gene>
    <name evidence="2" type="ORF">EET67_14150</name>
</gene>
<dbReference type="GO" id="GO:0015074">
    <property type="term" value="P:DNA integration"/>
    <property type="evidence" value="ECO:0007669"/>
    <property type="project" value="InterPro"/>
</dbReference>
<feature type="compositionally biased region" description="Polar residues" evidence="1">
    <location>
        <begin position="87"/>
        <end position="105"/>
    </location>
</feature>
<evidence type="ECO:0000313" key="3">
    <source>
        <dbReference type="Proteomes" id="UP000281647"/>
    </source>
</evidence>
<evidence type="ECO:0000256" key="1">
    <source>
        <dbReference type="SAM" id="MobiDB-lite"/>
    </source>
</evidence>
<sequence length="788" mass="90710">MPDLPHTKLLARKISDFCRLRLDPALPPQESTRIKEFLLGLIAQSQIPPRKVRGYDWDEIALQCGLDKDALRSARAVIEPALDAIVRNTQNPSKRPSTTIRSTQDTKPRPQRGRPPRQPEEKPGAAGQVGAKGRSEQPPTTNRRKPGIKPRAIEEFPTPLFDDWLDPPTFREALELHMRRHGDSYWHLHRAVVRDDEKLDHSTIRHWMQGSKAPRSVASMEVLSRIERRYRLPAGYFKAKLPHQTRSASGHVLDDIGPAERRRLAWHLPDDFNTRPRQEQEEILEWVQRVIIRGSTDYRRFQAAAMKQRYAIRFPGITYGQSDAADDHHRNKYEEQDEDSTSFTDPDLRSGVIDAPPVLAMEMAELIRFKTATLTAFGLQRNGVWGEETASQKVEHLGLMFGALAAHPRGPVRGYGVPLQHLTFGLLVFPSIWDWYVQWREKRRGFYTAWEVDMLRISLALTRRETGWLRQNPRIGSRLRPIEGLVAQADIDRACADWDDACDVYFKHASSRVKEIQRVARVHRDPFEPIMPVLEAESPVGEYRKITEEILRLMPDERRYRRPAAEAIRSFLILRFGLHLGLRQKNLRQLMVCERGNLPRSERQLADMKRGEIRWSERDKGWEVLIPSVAFKNANSSYFGSKPFRLILPDLGGLYDHIEAYIDRHRRVLLGGAEDPGTFFVKTVKTTSKDASYDQNTFYEAWRLTIQRYGIYNPYTKRGAIPGLLPHGPHNVRDVLATHILKRTGSYEQASYAIQDTPDMVAHHYGRFLPQDKAALAARILNQVWEAA</sequence>
<dbReference type="Gene3D" id="1.10.443.10">
    <property type="entry name" value="Intergrase catalytic core"/>
    <property type="match status" value="1"/>
</dbReference>
<dbReference type="AlphaFoldDB" id="A0A432V555"/>
<dbReference type="GO" id="GO:0003677">
    <property type="term" value="F:DNA binding"/>
    <property type="evidence" value="ECO:0007669"/>
    <property type="project" value="InterPro"/>
</dbReference>